<proteinExistence type="predicted"/>
<feature type="region of interest" description="Disordered" evidence="3">
    <location>
        <begin position="99"/>
        <end position="120"/>
    </location>
</feature>
<dbReference type="EMBL" id="GILB01004756">
    <property type="protein sequence ID" value="NUU85089.1"/>
    <property type="molecule type" value="Transcribed_RNA"/>
</dbReference>
<dbReference type="GO" id="GO:0006950">
    <property type="term" value="P:response to stress"/>
    <property type="evidence" value="ECO:0007669"/>
    <property type="project" value="UniProtKB-ARBA"/>
</dbReference>
<comment type="subcellular location">
    <subcellularLocation>
        <location evidence="1">Nucleus</location>
    </subcellularLocation>
</comment>
<accession>A0A6M2EP42</accession>
<evidence type="ECO:0000256" key="1">
    <source>
        <dbReference type="ARBA" id="ARBA00004123"/>
    </source>
</evidence>
<protein>
    <submittedName>
        <fullName evidence="4">Uncharacterized protein</fullName>
    </submittedName>
</protein>
<dbReference type="PANTHER" id="PTHR33172">
    <property type="entry name" value="OS08G0516900 PROTEIN"/>
    <property type="match status" value="1"/>
</dbReference>
<reference evidence="4" key="1">
    <citation type="submission" date="2020-03" db="EMBL/GenBank/DDBJ databases">
        <authorList>
            <person name="Zhang R."/>
        </authorList>
    </citation>
    <scope>NUCLEOTIDE SEQUENCE</scope>
</reference>
<feature type="compositionally biased region" description="Basic and acidic residues" evidence="3">
    <location>
        <begin position="99"/>
        <end position="117"/>
    </location>
</feature>
<dbReference type="GO" id="GO:0005634">
    <property type="term" value="C:nucleus"/>
    <property type="evidence" value="ECO:0007669"/>
    <property type="project" value="UniProtKB-SubCell"/>
</dbReference>
<dbReference type="InterPro" id="IPR051992">
    <property type="entry name" value="OxStress_Response_Reg"/>
</dbReference>
<sequence>MTCELLSPFTIYHMAPVSPNCFSYKKPMLPLRNNASLAARALSLSLSLKMKNQTEQVTFDMDALRANLPQKRGGLSRYYSGKARSFTCIADARCLEDLKKPERPDPKKRQKYSDRNGLHVPPYPCRRVSSSSQCTSPCVGV</sequence>
<dbReference type="AlphaFoldDB" id="A0A6M2EP42"/>
<dbReference type="PANTHER" id="PTHR33172:SF38">
    <property type="entry name" value="GENOME ASSEMBLY, CHROMOSOME: A01"/>
    <property type="match status" value="1"/>
</dbReference>
<organism evidence="4">
    <name type="scientific">Populus davidiana</name>
    <dbReference type="NCBI Taxonomy" id="266767"/>
    <lineage>
        <taxon>Eukaryota</taxon>
        <taxon>Viridiplantae</taxon>
        <taxon>Streptophyta</taxon>
        <taxon>Embryophyta</taxon>
        <taxon>Tracheophyta</taxon>
        <taxon>Spermatophyta</taxon>
        <taxon>Magnoliopsida</taxon>
        <taxon>eudicotyledons</taxon>
        <taxon>Gunneridae</taxon>
        <taxon>Pentapetalae</taxon>
        <taxon>rosids</taxon>
        <taxon>fabids</taxon>
        <taxon>Malpighiales</taxon>
        <taxon>Salicaceae</taxon>
        <taxon>Saliceae</taxon>
        <taxon>Populus</taxon>
    </lineage>
</organism>
<evidence type="ECO:0000313" key="4">
    <source>
        <dbReference type="EMBL" id="NUU85089.1"/>
    </source>
</evidence>
<keyword evidence="2" id="KW-0539">Nucleus</keyword>
<name>A0A6M2EP42_9ROSI</name>
<evidence type="ECO:0000256" key="2">
    <source>
        <dbReference type="ARBA" id="ARBA00023242"/>
    </source>
</evidence>
<evidence type="ECO:0000256" key="3">
    <source>
        <dbReference type="SAM" id="MobiDB-lite"/>
    </source>
</evidence>